<evidence type="ECO:0000313" key="6">
    <source>
        <dbReference type="EMBL" id="OPC81998.1"/>
    </source>
</evidence>
<dbReference type="Pfam" id="PF00126">
    <property type="entry name" value="HTH_1"/>
    <property type="match status" value="1"/>
</dbReference>
<dbReference type="Gene3D" id="1.10.10.10">
    <property type="entry name" value="Winged helix-like DNA-binding domain superfamily/Winged helix DNA-binding domain"/>
    <property type="match status" value="1"/>
</dbReference>
<proteinExistence type="inferred from homology"/>
<evidence type="ECO:0000256" key="1">
    <source>
        <dbReference type="ARBA" id="ARBA00009437"/>
    </source>
</evidence>
<comment type="caution">
    <text evidence="6">The sequence shown here is derived from an EMBL/GenBank/DDBJ whole genome shotgun (WGS) entry which is preliminary data.</text>
</comment>
<keyword evidence="3" id="KW-0238">DNA-binding</keyword>
<dbReference type="SUPFAM" id="SSF46785">
    <property type="entry name" value="Winged helix' DNA-binding domain"/>
    <property type="match status" value="1"/>
</dbReference>
<accession>A0A1T3NYU4</accession>
<dbReference type="PRINTS" id="PR00039">
    <property type="entry name" value="HTHLYSR"/>
</dbReference>
<protein>
    <submittedName>
        <fullName evidence="6">LysR family transcriptional regulator</fullName>
    </submittedName>
</protein>
<comment type="similarity">
    <text evidence="1">Belongs to the LysR transcriptional regulatory family.</text>
</comment>
<keyword evidence="4" id="KW-0804">Transcription</keyword>
<keyword evidence="2" id="KW-0805">Transcription regulation</keyword>
<dbReference type="InterPro" id="IPR036388">
    <property type="entry name" value="WH-like_DNA-bd_sf"/>
</dbReference>
<sequence>MDLTLLRTFLAVHRAGSFTRASASLGLSQPAITAQIRTLEKQVGKQLFERLPRGVAPTGPADDLARRLAPHLDAIEEIAARELRGTDPMRRTVHLGGPTELTALRVLPSLADLVRRGLRLRVTLGPGDTLLAGLAAARHDLVISDVRPRARGIVGTPVTDEEYVLVGAPNWASRLPQSRIRAQGPAALEGVPLVGEAEEQPLIRRYWSTVFDAKPTAPAAVTVPDLRAVLECVRAGHGIAVLPRYLCAEALDRRAVVALLEPELPPLHTVFLAVREGTLSQPHIAHLHGELIARAARWA</sequence>
<reference evidence="6 7" key="1">
    <citation type="submission" date="2017-03" db="EMBL/GenBank/DDBJ databases">
        <title>Draft genome sequence of Streptomyces scabrisporus NF3, endophyte isolated from Amphipterygium adstringens.</title>
        <authorList>
            <person name="Vazquez M."/>
            <person name="Ceapa C.D."/>
            <person name="Rodriguez Luna D."/>
            <person name="Sanchez Esquivel S."/>
        </authorList>
    </citation>
    <scope>NUCLEOTIDE SEQUENCE [LARGE SCALE GENOMIC DNA]</scope>
    <source>
        <strain evidence="6 7">NF3</strain>
    </source>
</reference>
<dbReference type="eggNOG" id="COG0583">
    <property type="taxonomic scope" value="Bacteria"/>
</dbReference>
<name>A0A1T3NYU4_9ACTN</name>
<dbReference type="InterPro" id="IPR005119">
    <property type="entry name" value="LysR_subst-bd"/>
</dbReference>
<dbReference type="SUPFAM" id="SSF53850">
    <property type="entry name" value="Periplasmic binding protein-like II"/>
    <property type="match status" value="1"/>
</dbReference>
<gene>
    <name evidence="6" type="ORF">B4N89_14575</name>
</gene>
<dbReference type="GO" id="GO:0003700">
    <property type="term" value="F:DNA-binding transcription factor activity"/>
    <property type="evidence" value="ECO:0007669"/>
    <property type="project" value="InterPro"/>
</dbReference>
<dbReference type="OrthoDB" id="8417889at2"/>
<dbReference type="AlphaFoldDB" id="A0A1T3NYU4"/>
<evidence type="ECO:0000259" key="5">
    <source>
        <dbReference type="PROSITE" id="PS50931"/>
    </source>
</evidence>
<evidence type="ECO:0000256" key="3">
    <source>
        <dbReference type="ARBA" id="ARBA00023125"/>
    </source>
</evidence>
<dbReference type="PANTHER" id="PTHR30126">
    <property type="entry name" value="HTH-TYPE TRANSCRIPTIONAL REGULATOR"/>
    <property type="match status" value="1"/>
</dbReference>
<dbReference type="GO" id="GO:0000976">
    <property type="term" value="F:transcription cis-regulatory region binding"/>
    <property type="evidence" value="ECO:0007669"/>
    <property type="project" value="TreeGrafter"/>
</dbReference>
<dbReference type="Pfam" id="PF03466">
    <property type="entry name" value="LysR_substrate"/>
    <property type="match status" value="1"/>
</dbReference>
<dbReference type="Gene3D" id="3.40.190.10">
    <property type="entry name" value="Periplasmic binding protein-like II"/>
    <property type="match status" value="2"/>
</dbReference>
<feature type="domain" description="HTH lysR-type" evidence="5">
    <location>
        <begin position="1"/>
        <end position="58"/>
    </location>
</feature>
<evidence type="ECO:0000313" key="7">
    <source>
        <dbReference type="Proteomes" id="UP000190037"/>
    </source>
</evidence>
<dbReference type="STRING" id="159449.B4N89_14575"/>
<evidence type="ECO:0000256" key="4">
    <source>
        <dbReference type="ARBA" id="ARBA00023163"/>
    </source>
</evidence>
<dbReference type="CDD" id="cd05466">
    <property type="entry name" value="PBP2_LTTR_substrate"/>
    <property type="match status" value="1"/>
</dbReference>
<keyword evidence="7" id="KW-1185">Reference proteome</keyword>
<dbReference type="EMBL" id="MWQN01000001">
    <property type="protein sequence ID" value="OPC81998.1"/>
    <property type="molecule type" value="Genomic_DNA"/>
</dbReference>
<dbReference type="PROSITE" id="PS50931">
    <property type="entry name" value="HTH_LYSR"/>
    <property type="match status" value="1"/>
</dbReference>
<evidence type="ECO:0000256" key="2">
    <source>
        <dbReference type="ARBA" id="ARBA00023015"/>
    </source>
</evidence>
<organism evidence="6 7">
    <name type="scientific">Embleya scabrispora</name>
    <dbReference type="NCBI Taxonomy" id="159449"/>
    <lineage>
        <taxon>Bacteria</taxon>
        <taxon>Bacillati</taxon>
        <taxon>Actinomycetota</taxon>
        <taxon>Actinomycetes</taxon>
        <taxon>Kitasatosporales</taxon>
        <taxon>Streptomycetaceae</taxon>
        <taxon>Embleya</taxon>
    </lineage>
</organism>
<dbReference type="InterPro" id="IPR036390">
    <property type="entry name" value="WH_DNA-bd_sf"/>
</dbReference>
<dbReference type="PANTHER" id="PTHR30126:SF39">
    <property type="entry name" value="HTH-TYPE TRANSCRIPTIONAL REGULATOR CYSL"/>
    <property type="match status" value="1"/>
</dbReference>
<dbReference type="Proteomes" id="UP000190037">
    <property type="component" value="Unassembled WGS sequence"/>
</dbReference>
<dbReference type="RefSeq" id="WP_078976272.1">
    <property type="nucleotide sequence ID" value="NZ_MWQN01000001.1"/>
</dbReference>
<dbReference type="InterPro" id="IPR000847">
    <property type="entry name" value="LysR_HTH_N"/>
</dbReference>